<keyword evidence="2" id="KW-1185">Reference proteome</keyword>
<sequence length="176" mass="18044">MRFLLKMGFWLALIAFFLPSGGGEASRPDVNYFSAFLGAQEALSDMRGFCERSPTACAAGREVGSFVAARVGDGLAYAYRVAQGQMREEPSILASLDGAPQASLAAQPAPRIAVAASPDPMETAAVAAERVRKAAGLPPFGAPPARAAEAAPVSLADAPLPPAPARLAVPTAAPRP</sequence>
<reference evidence="2" key="1">
    <citation type="journal article" date="2019" name="Int. J. Syst. Evol. Microbiol.">
        <title>The Global Catalogue of Microorganisms (GCM) 10K type strain sequencing project: providing services to taxonomists for standard genome sequencing and annotation.</title>
        <authorList>
            <consortium name="The Broad Institute Genomics Platform"/>
            <consortium name="The Broad Institute Genome Sequencing Center for Infectious Disease"/>
            <person name="Wu L."/>
            <person name="Ma J."/>
        </authorList>
    </citation>
    <scope>NUCLEOTIDE SEQUENCE [LARGE SCALE GENOMIC DNA]</scope>
    <source>
        <strain evidence="2">ZS-35-S2</strain>
    </source>
</reference>
<dbReference type="Pfam" id="PF17264">
    <property type="entry name" value="DUF5330"/>
    <property type="match status" value="1"/>
</dbReference>
<evidence type="ECO:0000313" key="2">
    <source>
        <dbReference type="Proteomes" id="UP001597371"/>
    </source>
</evidence>
<evidence type="ECO:0000313" key="1">
    <source>
        <dbReference type="EMBL" id="MFD2237026.1"/>
    </source>
</evidence>
<comment type="caution">
    <text evidence="1">The sequence shown here is derived from an EMBL/GenBank/DDBJ whole genome shotgun (WGS) entry which is preliminary data.</text>
</comment>
<dbReference type="Proteomes" id="UP001597371">
    <property type="component" value="Unassembled WGS sequence"/>
</dbReference>
<protein>
    <submittedName>
        <fullName evidence="1">DUF5330 domain-containing protein</fullName>
    </submittedName>
</protein>
<gene>
    <name evidence="1" type="ORF">ACFSKQ_06035</name>
</gene>
<dbReference type="EMBL" id="JBHUIJ010000006">
    <property type="protein sequence ID" value="MFD2237026.1"/>
    <property type="molecule type" value="Genomic_DNA"/>
</dbReference>
<accession>A0ABW5CJZ9</accession>
<organism evidence="1 2">
    <name type="scientific">Aureimonas populi</name>
    <dbReference type="NCBI Taxonomy" id="1701758"/>
    <lineage>
        <taxon>Bacteria</taxon>
        <taxon>Pseudomonadati</taxon>
        <taxon>Pseudomonadota</taxon>
        <taxon>Alphaproteobacteria</taxon>
        <taxon>Hyphomicrobiales</taxon>
        <taxon>Aurantimonadaceae</taxon>
        <taxon>Aureimonas</taxon>
    </lineage>
</organism>
<dbReference type="InterPro" id="IPR035220">
    <property type="entry name" value="DUF5330"/>
</dbReference>
<proteinExistence type="predicted"/>
<dbReference type="RefSeq" id="WP_209736829.1">
    <property type="nucleotide sequence ID" value="NZ_CP072611.1"/>
</dbReference>
<name>A0ABW5CJZ9_9HYPH</name>